<evidence type="ECO:0000313" key="3">
    <source>
        <dbReference type="Proteomes" id="UP000824093"/>
    </source>
</evidence>
<dbReference type="InterPro" id="IPR029058">
    <property type="entry name" value="AB_hydrolase_fold"/>
</dbReference>
<sequence length="317" mass="37273">MRKSYKKFMVKELEFISSTKQTIKGREWKDESRKEYKGIVQIVHGMQEHIGRYEDFATFLAKQGYIVVAHDQLGHGKTAKQKNEYGFFAPKNGWQYLVDDVHLLYKQEKEKYPEIPYFIFGHSMGSLIVRTYLIRYQDKLEGAILSGTSGQKSLLRTGILLTKLLKVFKGQKYKSELMEYLVTGSFNRKFKPNETNVDWISRDKDTIQFYLKDEDNGKKFTLQAYEDLLKGTLFLSKQKNINKTQDIPIVLFSGDKDPVGENAKGVIRVYHMLEKANLQDVTIRLFKDGRHEMLHEINKEEVYRFILNWIEKRIKVL</sequence>
<reference evidence="2" key="1">
    <citation type="submission" date="2020-10" db="EMBL/GenBank/DDBJ databases">
        <authorList>
            <person name="Gilroy R."/>
        </authorList>
    </citation>
    <scope>NUCLEOTIDE SEQUENCE</scope>
    <source>
        <strain evidence="2">CHK195-15760</strain>
    </source>
</reference>
<feature type="domain" description="Serine aminopeptidase S33" evidence="1">
    <location>
        <begin position="35"/>
        <end position="297"/>
    </location>
</feature>
<gene>
    <name evidence="2" type="ORF">IAB70_00800</name>
</gene>
<organism evidence="2 3">
    <name type="scientific">Candidatus Merdicola faecigallinarum</name>
    <dbReference type="NCBI Taxonomy" id="2840862"/>
    <lineage>
        <taxon>Bacteria</taxon>
        <taxon>Bacillati</taxon>
        <taxon>Bacillota</taxon>
        <taxon>Clostridia</taxon>
        <taxon>Candidatus Merdicola</taxon>
    </lineage>
</organism>
<name>A0A9D1S8S8_9FIRM</name>
<dbReference type="Pfam" id="PF12146">
    <property type="entry name" value="Hydrolase_4"/>
    <property type="match status" value="1"/>
</dbReference>
<dbReference type="InterPro" id="IPR022742">
    <property type="entry name" value="Hydrolase_4"/>
</dbReference>
<dbReference type="EMBL" id="DVNH01000006">
    <property type="protein sequence ID" value="HIU51156.1"/>
    <property type="molecule type" value="Genomic_DNA"/>
</dbReference>
<protein>
    <submittedName>
        <fullName evidence="2">Lysophospholipase</fullName>
    </submittedName>
</protein>
<comment type="caution">
    <text evidence="2">The sequence shown here is derived from an EMBL/GenBank/DDBJ whole genome shotgun (WGS) entry which is preliminary data.</text>
</comment>
<accession>A0A9D1S8S8</accession>
<dbReference type="InterPro" id="IPR051044">
    <property type="entry name" value="MAG_DAG_Lipase"/>
</dbReference>
<evidence type="ECO:0000259" key="1">
    <source>
        <dbReference type="Pfam" id="PF12146"/>
    </source>
</evidence>
<dbReference type="SUPFAM" id="SSF53474">
    <property type="entry name" value="alpha/beta-Hydrolases"/>
    <property type="match status" value="1"/>
</dbReference>
<evidence type="ECO:0000313" key="2">
    <source>
        <dbReference type="EMBL" id="HIU51156.1"/>
    </source>
</evidence>
<dbReference type="PANTHER" id="PTHR11614">
    <property type="entry name" value="PHOSPHOLIPASE-RELATED"/>
    <property type="match status" value="1"/>
</dbReference>
<reference evidence="2" key="2">
    <citation type="journal article" date="2021" name="PeerJ">
        <title>Extensive microbial diversity within the chicken gut microbiome revealed by metagenomics and culture.</title>
        <authorList>
            <person name="Gilroy R."/>
            <person name="Ravi A."/>
            <person name="Getino M."/>
            <person name="Pursley I."/>
            <person name="Horton D.L."/>
            <person name="Alikhan N.F."/>
            <person name="Baker D."/>
            <person name="Gharbi K."/>
            <person name="Hall N."/>
            <person name="Watson M."/>
            <person name="Adriaenssens E.M."/>
            <person name="Foster-Nyarko E."/>
            <person name="Jarju S."/>
            <person name="Secka A."/>
            <person name="Antonio M."/>
            <person name="Oren A."/>
            <person name="Chaudhuri R.R."/>
            <person name="La Ragione R."/>
            <person name="Hildebrand F."/>
            <person name="Pallen M.J."/>
        </authorList>
    </citation>
    <scope>NUCLEOTIDE SEQUENCE</scope>
    <source>
        <strain evidence="2">CHK195-15760</strain>
    </source>
</reference>
<dbReference type="Proteomes" id="UP000824093">
    <property type="component" value="Unassembled WGS sequence"/>
</dbReference>
<dbReference type="AlphaFoldDB" id="A0A9D1S8S8"/>
<dbReference type="Gene3D" id="3.40.50.1820">
    <property type="entry name" value="alpha/beta hydrolase"/>
    <property type="match status" value="1"/>
</dbReference>
<proteinExistence type="predicted"/>